<evidence type="ECO:0000313" key="2">
    <source>
        <dbReference type="Proteomes" id="UP000238937"/>
    </source>
</evidence>
<keyword evidence="2" id="KW-1185">Reference proteome</keyword>
<reference evidence="1 2" key="1">
    <citation type="submission" date="2018-03" db="EMBL/GenBank/DDBJ databases">
        <title>The ancient ancestry and fast evolution of plastids.</title>
        <authorList>
            <person name="Moore K.R."/>
            <person name="Magnabosco C."/>
            <person name="Momper L."/>
            <person name="Gold D.A."/>
            <person name="Bosak T."/>
            <person name="Fournier G.P."/>
        </authorList>
    </citation>
    <scope>NUCLEOTIDE SEQUENCE [LARGE SCALE GENOMIC DNA]</scope>
    <source>
        <strain evidence="1 2">CCALA 037</strain>
    </source>
</reference>
<dbReference type="Proteomes" id="UP000238937">
    <property type="component" value="Unassembled WGS sequence"/>
</dbReference>
<name>A0A2T1FVJ7_9CYAN</name>
<gene>
    <name evidence="1" type="ORF">C7B77_23620</name>
</gene>
<organism evidence="1 2">
    <name type="scientific">Chamaesiphon polymorphus CCALA 037</name>
    <dbReference type="NCBI Taxonomy" id="2107692"/>
    <lineage>
        <taxon>Bacteria</taxon>
        <taxon>Bacillati</taxon>
        <taxon>Cyanobacteriota</taxon>
        <taxon>Cyanophyceae</taxon>
        <taxon>Gomontiellales</taxon>
        <taxon>Chamaesiphonaceae</taxon>
        <taxon>Chamaesiphon</taxon>
    </lineage>
</organism>
<dbReference type="EMBL" id="PVWO01000432">
    <property type="protein sequence ID" value="PSB48999.1"/>
    <property type="molecule type" value="Genomic_DNA"/>
</dbReference>
<sequence>MGEWVNGWMDGWVDEFSYHQICSMGTSGAIEILRHHPAIASGSPLPAWESGLLLLPPLYKGRAGVG</sequence>
<protein>
    <submittedName>
        <fullName evidence="1">Uncharacterized protein</fullName>
    </submittedName>
</protein>
<proteinExistence type="predicted"/>
<accession>A0A2T1FVJ7</accession>
<evidence type="ECO:0000313" key="1">
    <source>
        <dbReference type="EMBL" id="PSB48999.1"/>
    </source>
</evidence>
<comment type="caution">
    <text evidence="1">The sequence shown here is derived from an EMBL/GenBank/DDBJ whole genome shotgun (WGS) entry which is preliminary data.</text>
</comment>
<dbReference type="AlphaFoldDB" id="A0A2T1FVJ7"/>